<dbReference type="PRINTS" id="PR00335">
    <property type="entry name" value="KUPTAKETRKA"/>
</dbReference>
<gene>
    <name evidence="4" type="ORF">D1639_04150</name>
</gene>
<reference evidence="4" key="1">
    <citation type="submission" date="2018-08" db="EMBL/GenBank/DDBJ databases">
        <title>Murine metabolic-syndrome-specific gut microbial biobank.</title>
        <authorList>
            <person name="Liu C."/>
        </authorList>
    </citation>
    <scope>NUCLEOTIDE SEQUENCE [LARGE SCALE GENOMIC DNA]</scope>
    <source>
        <strain evidence="4">Z82</strain>
    </source>
</reference>
<sequence length="144" mass="15336">MGRNVRVIVVGCGAFGSAVARSLSSGGNEVIAVDMREEAFDQLGDDFDGETVTGDGSSALLLQECGVERATHLVAATGHDATNLLIAELASEVFGVRHVLPVVDDESLVEILEDRGIEPLCPHRICEEEFFRLSRLARGTGGLR</sequence>
<name>A0A7C9JQ48_9BACT</name>
<comment type="caution">
    <text evidence="4">The sequence shown here is derived from an EMBL/GenBank/DDBJ whole genome shotgun (WGS) entry which is preliminary data.</text>
</comment>
<evidence type="ECO:0000256" key="1">
    <source>
        <dbReference type="ARBA" id="ARBA00022538"/>
    </source>
</evidence>
<dbReference type="PANTHER" id="PTHR43833">
    <property type="entry name" value="POTASSIUM CHANNEL PROTEIN 2-RELATED-RELATED"/>
    <property type="match status" value="1"/>
</dbReference>
<dbReference type="AlphaFoldDB" id="A0A7C9JQ48"/>
<dbReference type="SUPFAM" id="SSF51735">
    <property type="entry name" value="NAD(P)-binding Rossmann-fold domains"/>
    <property type="match status" value="1"/>
</dbReference>
<keyword evidence="1" id="KW-0406">Ion transport</keyword>
<feature type="domain" description="RCK N-terminal" evidence="3">
    <location>
        <begin position="4"/>
        <end position="121"/>
    </location>
</feature>
<protein>
    <submittedName>
        <fullName evidence="4">TrkA family potassium uptake protein</fullName>
    </submittedName>
</protein>
<dbReference type="PROSITE" id="PS51201">
    <property type="entry name" value="RCK_N"/>
    <property type="match status" value="1"/>
</dbReference>
<dbReference type="InterPro" id="IPR003148">
    <property type="entry name" value="RCK_N"/>
</dbReference>
<dbReference type="Pfam" id="PF02254">
    <property type="entry name" value="TrkA_N"/>
    <property type="match status" value="1"/>
</dbReference>
<dbReference type="Gene3D" id="3.40.50.720">
    <property type="entry name" value="NAD(P)-binding Rossmann-like Domain"/>
    <property type="match status" value="1"/>
</dbReference>
<dbReference type="InterPro" id="IPR006036">
    <property type="entry name" value="K_uptake_TrkA"/>
</dbReference>
<dbReference type="InterPro" id="IPR036291">
    <property type="entry name" value="NAD(P)-bd_dom_sf"/>
</dbReference>
<evidence type="ECO:0000313" key="4">
    <source>
        <dbReference type="EMBL" id="NBI34235.1"/>
    </source>
</evidence>
<keyword evidence="1" id="KW-0633">Potassium transport</keyword>
<accession>A0A7C9JQ48</accession>
<evidence type="ECO:0000259" key="3">
    <source>
        <dbReference type="PROSITE" id="PS51201"/>
    </source>
</evidence>
<evidence type="ECO:0000256" key="2">
    <source>
        <dbReference type="ARBA" id="ARBA00022958"/>
    </source>
</evidence>
<dbReference type="GO" id="GO:0015079">
    <property type="term" value="F:potassium ion transmembrane transporter activity"/>
    <property type="evidence" value="ECO:0007669"/>
    <property type="project" value="InterPro"/>
</dbReference>
<keyword evidence="1" id="KW-0813">Transport</keyword>
<dbReference type="GO" id="GO:0005886">
    <property type="term" value="C:plasma membrane"/>
    <property type="evidence" value="ECO:0007669"/>
    <property type="project" value="InterPro"/>
</dbReference>
<keyword evidence="2" id="KW-0630">Potassium</keyword>
<organism evidence="4">
    <name type="scientific">Muribaculaceae bacterium Z82</name>
    <dbReference type="NCBI Taxonomy" id="2304548"/>
    <lineage>
        <taxon>Bacteria</taxon>
        <taxon>Pseudomonadati</taxon>
        <taxon>Bacteroidota</taxon>
        <taxon>Bacteroidia</taxon>
        <taxon>Bacteroidales</taxon>
        <taxon>Muribaculaceae</taxon>
    </lineage>
</organism>
<dbReference type="EMBL" id="QWKH01000019">
    <property type="protein sequence ID" value="NBI34235.1"/>
    <property type="molecule type" value="Genomic_DNA"/>
</dbReference>
<dbReference type="InterPro" id="IPR050721">
    <property type="entry name" value="Trk_Ktr_HKT_K-transport"/>
</dbReference>
<proteinExistence type="predicted"/>